<evidence type="ECO:0000313" key="2">
    <source>
        <dbReference type="EMBL" id="SES04116.1"/>
    </source>
</evidence>
<dbReference type="STRING" id="641238.SAMN04490244_10517"/>
<dbReference type="RefSeq" id="WP_177190431.1">
    <property type="nucleotide sequence ID" value="NZ_FOGU01000005.1"/>
</dbReference>
<proteinExistence type="predicted"/>
<dbReference type="AlphaFoldDB" id="A0A1H9U3V4"/>
<dbReference type="SUPFAM" id="SSF53795">
    <property type="entry name" value="PEP carboxykinase-like"/>
    <property type="match status" value="1"/>
</dbReference>
<dbReference type="Proteomes" id="UP000198885">
    <property type="component" value="Unassembled WGS sequence"/>
</dbReference>
<dbReference type="Pfam" id="PF07475">
    <property type="entry name" value="Hpr_kinase_C"/>
    <property type="match status" value="1"/>
</dbReference>
<accession>A0A1H9U3V4</accession>
<dbReference type="Gene3D" id="3.40.50.300">
    <property type="entry name" value="P-loop containing nucleotide triphosphate hydrolases"/>
    <property type="match status" value="1"/>
</dbReference>
<protein>
    <submittedName>
        <fullName evidence="2">Hpr(Ser) kinase/phosphatase</fullName>
    </submittedName>
</protein>
<name>A0A1H9U3V4_9RHOB</name>
<organism evidence="2 3">
    <name type="scientific">Tranquillimonas rosea</name>
    <dbReference type="NCBI Taxonomy" id="641238"/>
    <lineage>
        <taxon>Bacteria</taxon>
        <taxon>Pseudomonadati</taxon>
        <taxon>Pseudomonadota</taxon>
        <taxon>Alphaproteobacteria</taxon>
        <taxon>Rhodobacterales</taxon>
        <taxon>Roseobacteraceae</taxon>
        <taxon>Tranquillimonas</taxon>
    </lineage>
</organism>
<dbReference type="GO" id="GO:0005524">
    <property type="term" value="F:ATP binding"/>
    <property type="evidence" value="ECO:0007669"/>
    <property type="project" value="InterPro"/>
</dbReference>
<gene>
    <name evidence="2" type="ORF">SAMN04490244_10517</name>
</gene>
<dbReference type="InterPro" id="IPR027417">
    <property type="entry name" value="P-loop_NTPase"/>
</dbReference>
<reference evidence="2 3" key="1">
    <citation type="submission" date="2016-10" db="EMBL/GenBank/DDBJ databases">
        <authorList>
            <person name="de Groot N.N."/>
        </authorList>
    </citation>
    <scope>NUCLEOTIDE SEQUENCE [LARGE SCALE GENOMIC DNA]</scope>
    <source>
        <strain evidence="2 3">DSM 23042</strain>
    </source>
</reference>
<keyword evidence="3" id="KW-1185">Reference proteome</keyword>
<dbReference type="GO" id="GO:0006109">
    <property type="term" value="P:regulation of carbohydrate metabolic process"/>
    <property type="evidence" value="ECO:0007669"/>
    <property type="project" value="InterPro"/>
</dbReference>
<dbReference type="InterPro" id="IPR011104">
    <property type="entry name" value="Hpr_kin/Pase_C"/>
</dbReference>
<dbReference type="GO" id="GO:0000155">
    <property type="term" value="F:phosphorelay sensor kinase activity"/>
    <property type="evidence" value="ECO:0007669"/>
    <property type="project" value="InterPro"/>
</dbReference>
<feature type="domain" description="HPr kinase/phosphorylase C-terminal" evidence="1">
    <location>
        <begin position="16"/>
        <end position="91"/>
    </location>
</feature>
<keyword evidence="2" id="KW-0808">Transferase</keyword>
<dbReference type="EMBL" id="FOGU01000005">
    <property type="protein sequence ID" value="SES04116.1"/>
    <property type="molecule type" value="Genomic_DNA"/>
</dbReference>
<evidence type="ECO:0000313" key="3">
    <source>
        <dbReference type="Proteomes" id="UP000198885"/>
    </source>
</evidence>
<evidence type="ECO:0000259" key="1">
    <source>
        <dbReference type="Pfam" id="PF07475"/>
    </source>
</evidence>
<keyword evidence="2" id="KW-0418">Kinase</keyword>
<sequence>MSAGPGTATDRPGSLVLHASCVALGDRAVLIRGASGSGKSTLALALLARGAALVADDRCALEVRGGRLLAEAPPTIAGLVESRGVGLIRVPYLTRAAVTLVVDLDGAPDGRLPPLQNCDILGQSLPLLPGYGVPHLQDTLWLLLNEGTLTNPDAMP</sequence>